<evidence type="ECO:0000313" key="8">
    <source>
        <dbReference type="Proteomes" id="UP000824890"/>
    </source>
</evidence>
<keyword evidence="3" id="KW-0808">Transferase</keyword>
<comment type="cofactor">
    <cofactor evidence="1">
        <name>pyridoxal 5'-phosphate</name>
        <dbReference type="ChEBI" id="CHEBI:597326"/>
    </cofactor>
</comment>
<dbReference type="Pfam" id="PF00155">
    <property type="entry name" value="Aminotran_1_2"/>
    <property type="match status" value="1"/>
</dbReference>
<dbReference type="Gene3D" id="3.90.1150.10">
    <property type="entry name" value="Aspartate Aminotransferase, domain 1"/>
    <property type="match status" value="1"/>
</dbReference>
<dbReference type="Pfam" id="PF00248">
    <property type="entry name" value="Aldo_ket_red"/>
    <property type="match status" value="1"/>
</dbReference>
<protein>
    <submittedName>
        <fullName evidence="7">Uncharacterized protein</fullName>
    </submittedName>
</protein>
<keyword evidence="4" id="KW-0663">Pyridoxal phosphate</keyword>
<accession>A0ABQ8CE08</accession>
<dbReference type="InterPro" id="IPR023210">
    <property type="entry name" value="NADP_OxRdtase_dom"/>
</dbReference>
<keyword evidence="2" id="KW-0032">Aminotransferase</keyword>
<evidence type="ECO:0000256" key="1">
    <source>
        <dbReference type="ARBA" id="ARBA00001933"/>
    </source>
</evidence>
<dbReference type="InterPro" id="IPR044479">
    <property type="entry name" value="LGALDH-like"/>
</dbReference>
<keyword evidence="8" id="KW-1185">Reference proteome</keyword>
<dbReference type="EMBL" id="JAGKQM010000008">
    <property type="protein sequence ID" value="KAH0915324.1"/>
    <property type="molecule type" value="Genomic_DNA"/>
</dbReference>
<dbReference type="CDD" id="cd19163">
    <property type="entry name" value="AKR_galDH"/>
    <property type="match status" value="1"/>
</dbReference>
<gene>
    <name evidence="7" type="ORF">HID58_029770</name>
</gene>
<sequence>MSSTHQLTSSMISSSSSTFLAPSLLNLRARNACLPMSKRVNTCKCVATPQDKIEYKTNVSRNQNMSKLQAGYLFPEIARRRSAHLLKYPDAQIISLGIGDTTEPIPEVITSAMAKKAHELSTIEGYSGYGAEQGAKPLRAALAKTYYSGLGIGEDDIFVSDGAKCDISRLQVMFGSNVTVAVQDPSYPAYVDSSVIMGQTGQYNTDVQKYGNIEYMRCTPENGFFPDLSTVGRTDIIFFCSPNNPTGAAATREQLTQLVQFAKKNGSIIVYDSAYAMYMSDDNPRSIFEIPGAEEVAMETASFSKYAGFTGVRLGWTVIPKQLLYSDGFPVAKDFNRIVCTCFNGASNISQAGALACLTPEGLEAMQKVVGFYKENTNIIIDTFTSLGYDVYGGKNAPYVWVHFPNQSSWDVFAEILEKTHVVTTPGSGFGPGGEGFVRRLWSQREHLGGVSKIQAALQMKILVIIHQQASLTLTMELRPLGNTGLKVSAVGFGASPLGSHYSPVAQVDAIAAVRETFRHGVNFFDTSPYYGGTVSEKVLGKALKALQVPRSDYIVATKCGRYKEGFDFSAERVIKSVEESLKNLQLDYVDILRCHDIEFWSLDQIVSETIPTLQKLKEEGEIRFIGITGLPFNIFTYVLDRVPPRTIDVILSYCHYSINDSTLLDMLPYFKSKGVGVITASPLSMGLFTEQGPPEWHPASPEIKSACKFAVAHCKSKGKKITKLALQYSLANKAISSVLVGMGSVSEVEENVTAFTELEGLGMDQETLSEVEAILEPIKNLTWPSGVDHK</sequence>
<dbReference type="PANTHER" id="PTHR43144">
    <property type="entry name" value="AMINOTRANSFERASE"/>
    <property type="match status" value="1"/>
</dbReference>
<dbReference type="Proteomes" id="UP000824890">
    <property type="component" value="Unassembled WGS sequence"/>
</dbReference>
<dbReference type="InterPro" id="IPR015421">
    <property type="entry name" value="PyrdxlP-dep_Trfase_major"/>
</dbReference>
<organism evidence="7 8">
    <name type="scientific">Brassica napus</name>
    <name type="common">Rape</name>
    <dbReference type="NCBI Taxonomy" id="3708"/>
    <lineage>
        <taxon>Eukaryota</taxon>
        <taxon>Viridiplantae</taxon>
        <taxon>Streptophyta</taxon>
        <taxon>Embryophyta</taxon>
        <taxon>Tracheophyta</taxon>
        <taxon>Spermatophyta</taxon>
        <taxon>Magnoliopsida</taxon>
        <taxon>eudicotyledons</taxon>
        <taxon>Gunneridae</taxon>
        <taxon>Pentapetalae</taxon>
        <taxon>rosids</taxon>
        <taxon>malvids</taxon>
        <taxon>Brassicales</taxon>
        <taxon>Brassicaceae</taxon>
        <taxon>Brassiceae</taxon>
        <taxon>Brassica</taxon>
    </lineage>
</organism>
<dbReference type="InterPro" id="IPR036812">
    <property type="entry name" value="NAD(P)_OxRdtase_dom_sf"/>
</dbReference>
<dbReference type="Gene3D" id="3.40.640.10">
    <property type="entry name" value="Type I PLP-dependent aspartate aminotransferase-like (Major domain)"/>
    <property type="match status" value="1"/>
</dbReference>
<evidence type="ECO:0000259" key="6">
    <source>
        <dbReference type="Pfam" id="PF00248"/>
    </source>
</evidence>
<comment type="caution">
    <text evidence="7">The sequence shown here is derived from an EMBL/GenBank/DDBJ whole genome shotgun (WGS) entry which is preliminary data.</text>
</comment>
<evidence type="ECO:0000256" key="2">
    <source>
        <dbReference type="ARBA" id="ARBA00022576"/>
    </source>
</evidence>
<proteinExistence type="predicted"/>
<dbReference type="SUPFAM" id="SSF51430">
    <property type="entry name" value="NAD(P)-linked oxidoreductase"/>
    <property type="match status" value="1"/>
</dbReference>
<dbReference type="SUPFAM" id="SSF53383">
    <property type="entry name" value="PLP-dependent transferases"/>
    <property type="match status" value="1"/>
</dbReference>
<evidence type="ECO:0000259" key="5">
    <source>
        <dbReference type="Pfam" id="PF00155"/>
    </source>
</evidence>
<dbReference type="NCBIfam" id="TIGR03542">
    <property type="entry name" value="DAPAT_plant"/>
    <property type="match status" value="1"/>
</dbReference>
<feature type="domain" description="Aminotransferase class I/classII large" evidence="5">
    <location>
        <begin position="92"/>
        <end position="439"/>
    </location>
</feature>
<evidence type="ECO:0000313" key="7">
    <source>
        <dbReference type="EMBL" id="KAH0915324.1"/>
    </source>
</evidence>
<dbReference type="InterPro" id="IPR015422">
    <property type="entry name" value="PyrdxlP-dep_Trfase_small"/>
</dbReference>
<dbReference type="InterPro" id="IPR019942">
    <property type="entry name" value="DapL/ALD1"/>
</dbReference>
<name>A0ABQ8CE08_BRANA</name>
<evidence type="ECO:0000256" key="3">
    <source>
        <dbReference type="ARBA" id="ARBA00022679"/>
    </source>
</evidence>
<dbReference type="InterPro" id="IPR004839">
    <property type="entry name" value="Aminotransferase_I/II_large"/>
</dbReference>
<dbReference type="CDD" id="cd00609">
    <property type="entry name" value="AAT_like"/>
    <property type="match status" value="1"/>
</dbReference>
<feature type="domain" description="NADP-dependent oxidoreductase" evidence="6">
    <location>
        <begin position="491"/>
        <end position="757"/>
    </location>
</feature>
<dbReference type="InterPro" id="IPR015424">
    <property type="entry name" value="PyrdxlP-dep_Trfase"/>
</dbReference>
<reference evidence="7 8" key="1">
    <citation type="submission" date="2021-05" db="EMBL/GenBank/DDBJ databases">
        <title>Genome Assembly of Synthetic Allotetraploid Brassica napus Reveals Homoeologous Exchanges between Subgenomes.</title>
        <authorList>
            <person name="Davis J.T."/>
        </authorList>
    </citation>
    <scope>NUCLEOTIDE SEQUENCE [LARGE SCALE GENOMIC DNA]</scope>
    <source>
        <strain evidence="8">cv. Da-Ae</strain>
        <tissue evidence="7">Seedling</tissue>
    </source>
</reference>
<dbReference type="Gene3D" id="3.20.20.100">
    <property type="entry name" value="NADP-dependent oxidoreductase domain"/>
    <property type="match status" value="1"/>
</dbReference>
<evidence type="ECO:0000256" key="4">
    <source>
        <dbReference type="ARBA" id="ARBA00022898"/>
    </source>
</evidence>